<dbReference type="Proteomes" id="UP000078576">
    <property type="component" value="Unassembled WGS sequence"/>
</dbReference>
<keyword evidence="3" id="KW-1185">Reference proteome</keyword>
<evidence type="ECO:0000313" key="2">
    <source>
        <dbReference type="EMBL" id="KUI54364.1"/>
    </source>
</evidence>
<dbReference type="InterPro" id="IPR053178">
    <property type="entry name" value="Osmoadaptation_assoc"/>
</dbReference>
<feature type="region of interest" description="Disordered" evidence="1">
    <location>
        <begin position="22"/>
        <end position="58"/>
    </location>
</feature>
<organism evidence="2 3">
    <name type="scientific">Cytospora mali</name>
    <name type="common">Apple Valsa canker fungus</name>
    <name type="synonym">Valsa mali</name>
    <dbReference type="NCBI Taxonomy" id="578113"/>
    <lineage>
        <taxon>Eukaryota</taxon>
        <taxon>Fungi</taxon>
        <taxon>Dikarya</taxon>
        <taxon>Ascomycota</taxon>
        <taxon>Pezizomycotina</taxon>
        <taxon>Sordariomycetes</taxon>
        <taxon>Sordariomycetidae</taxon>
        <taxon>Diaporthales</taxon>
        <taxon>Cytosporaceae</taxon>
        <taxon>Cytospora</taxon>
    </lineage>
</organism>
<evidence type="ECO:0000313" key="3">
    <source>
        <dbReference type="Proteomes" id="UP000078576"/>
    </source>
</evidence>
<sequence length="458" mass="51320">MKIADTRALERETVFIVGTLEDKGRCSSHPPRNSKGSKKSPSPRLSEDSATESELVPVKPLQPAWNDQIVVSSTRTTRRVQVVALYTPLSAVARGNCKAKSGETTVLSLPPYRPLDVRPTFGDADFALHSQCLAHISPAKDDPDSTVPESLLLFLFEQNSSFACSNLPPWSDPVAQRNRIRQLGPGHFRTFPSHHFFTRIYRPSAITTALLNRKGTFCADPEWTTVPFELHHKRLFDRLLDLVAQAPALLQRLDQLLVLDPTLGRRLVAQDLLVNCLNLQAQLEQWYAAVLNDPQPPYWLSPQDNGEIPFSDTFSFRDSPTSLCFTYYWSVQVLFIPCLEMLIHSIFSPVVDVYPPVFPDLPPQLNINPDNYGPRVVREFAANVCRGLDYALATTTQPDILAFPVQVVENFYGALNVQTGDGALELMWLGGFRGRMGMRGQDLADMVIGKRWTDLASW</sequence>
<accession>A0A194URU9</accession>
<gene>
    <name evidence="2" type="ORF">VP1G_01712</name>
</gene>
<dbReference type="PANTHER" id="PTHR38111:SF9">
    <property type="entry name" value="ZN(2)-C6 FUNGAL-TYPE DOMAIN-CONTAINING PROTEIN"/>
    <property type="match status" value="1"/>
</dbReference>
<dbReference type="OrthoDB" id="3145928at2759"/>
<dbReference type="AlphaFoldDB" id="A0A194URU9"/>
<dbReference type="STRING" id="694573.A0A194URU9"/>
<dbReference type="PANTHER" id="PTHR38111">
    <property type="entry name" value="ZN(2)-C6 FUNGAL-TYPE DOMAIN-CONTAINING PROTEIN-RELATED"/>
    <property type="match status" value="1"/>
</dbReference>
<evidence type="ECO:0000256" key="1">
    <source>
        <dbReference type="SAM" id="MobiDB-lite"/>
    </source>
</evidence>
<dbReference type="EMBL" id="KN714673">
    <property type="protein sequence ID" value="KUI54364.1"/>
    <property type="molecule type" value="Genomic_DNA"/>
</dbReference>
<name>A0A194URU9_CYTMA</name>
<proteinExistence type="predicted"/>
<protein>
    <submittedName>
        <fullName evidence="2">Uncharacterized protein</fullName>
    </submittedName>
</protein>
<reference evidence="3" key="1">
    <citation type="submission" date="2014-12" db="EMBL/GenBank/DDBJ databases">
        <title>Genome Sequence of Valsa Canker Pathogens Uncovers a Specific Adaption of Colonization on Woody Bark.</title>
        <authorList>
            <person name="Yin Z."/>
            <person name="Liu H."/>
            <person name="Gao X."/>
            <person name="Li Z."/>
            <person name="Song N."/>
            <person name="Ke X."/>
            <person name="Dai Q."/>
            <person name="Wu Y."/>
            <person name="Sun Y."/>
            <person name="Xu J.-R."/>
            <person name="Kang Z.K."/>
            <person name="Wang L."/>
            <person name="Huang L."/>
        </authorList>
    </citation>
    <scope>NUCLEOTIDE SEQUENCE [LARGE SCALE GENOMIC DNA]</scope>
    <source>
        <strain evidence="3">SXYL134</strain>
    </source>
</reference>